<reference evidence="2" key="1">
    <citation type="submission" date="2021-01" db="EMBL/GenBank/DDBJ databases">
        <title>KCTC 19127 draft genome.</title>
        <authorList>
            <person name="An D."/>
        </authorList>
    </citation>
    <scope>NUCLEOTIDE SEQUENCE</scope>
    <source>
        <strain evidence="2">KCTC 19127</strain>
    </source>
</reference>
<keyword evidence="3" id="KW-1185">Reference proteome</keyword>
<proteinExistence type="predicted"/>
<accession>A0A939C3I5</accession>
<evidence type="ECO:0000313" key="3">
    <source>
        <dbReference type="Proteomes" id="UP000663801"/>
    </source>
</evidence>
<dbReference type="InterPro" id="IPR028973">
    <property type="entry name" value="PhnB-like"/>
</dbReference>
<dbReference type="InterPro" id="IPR004360">
    <property type="entry name" value="Glyas_Fos-R_dOase_dom"/>
</dbReference>
<evidence type="ECO:0000313" key="2">
    <source>
        <dbReference type="EMBL" id="MBM9477690.1"/>
    </source>
</evidence>
<dbReference type="EMBL" id="JAERWL010000012">
    <property type="protein sequence ID" value="MBM9477690.1"/>
    <property type="molecule type" value="Genomic_DNA"/>
</dbReference>
<feature type="domain" description="Glyoxalase/fosfomycin resistance/dioxygenase" evidence="1">
    <location>
        <begin position="12"/>
        <end position="130"/>
    </location>
</feature>
<evidence type="ECO:0000259" key="1">
    <source>
        <dbReference type="Pfam" id="PF00903"/>
    </source>
</evidence>
<organism evidence="2 3">
    <name type="scientific">Nakamurella flavida</name>
    <dbReference type="NCBI Taxonomy" id="363630"/>
    <lineage>
        <taxon>Bacteria</taxon>
        <taxon>Bacillati</taxon>
        <taxon>Actinomycetota</taxon>
        <taxon>Actinomycetes</taxon>
        <taxon>Nakamurellales</taxon>
        <taxon>Nakamurellaceae</taxon>
        <taxon>Nakamurella</taxon>
    </lineage>
</organism>
<dbReference type="PANTHER" id="PTHR33990">
    <property type="entry name" value="PROTEIN YJDN-RELATED"/>
    <property type="match status" value="1"/>
</dbReference>
<dbReference type="CDD" id="cd06588">
    <property type="entry name" value="PhnB_like"/>
    <property type="match status" value="1"/>
</dbReference>
<name>A0A939C3I5_9ACTN</name>
<dbReference type="InterPro" id="IPR029068">
    <property type="entry name" value="Glyas_Bleomycin-R_OHBP_Dase"/>
</dbReference>
<protein>
    <submittedName>
        <fullName evidence="2">VOC family protein</fullName>
    </submittedName>
</protein>
<dbReference type="Gene3D" id="3.10.180.10">
    <property type="entry name" value="2,3-Dihydroxybiphenyl 1,2-Dioxygenase, domain 1"/>
    <property type="match status" value="1"/>
</dbReference>
<dbReference type="Pfam" id="PF00903">
    <property type="entry name" value="Glyoxalase"/>
    <property type="match status" value="1"/>
</dbReference>
<comment type="caution">
    <text evidence="2">The sequence shown here is derived from an EMBL/GenBank/DDBJ whole genome shotgun (WGS) entry which is preliminary data.</text>
</comment>
<dbReference type="PANTHER" id="PTHR33990:SF1">
    <property type="entry name" value="PROTEIN YJDN"/>
    <property type="match status" value="1"/>
</dbReference>
<dbReference type="RefSeq" id="WP_205257810.1">
    <property type="nucleotide sequence ID" value="NZ_BAAAPV010000005.1"/>
</dbReference>
<dbReference type="AlphaFoldDB" id="A0A939C3I5"/>
<dbReference type="Proteomes" id="UP000663801">
    <property type="component" value="Unassembled WGS sequence"/>
</dbReference>
<gene>
    <name evidence="2" type="ORF">JL107_14660</name>
</gene>
<dbReference type="SUPFAM" id="SSF54593">
    <property type="entry name" value="Glyoxalase/Bleomycin resistance protein/Dihydroxybiphenyl dioxygenase"/>
    <property type="match status" value="1"/>
</dbReference>
<sequence>MSITTAVHLNFRRQAQEALTFYRSVFGGELTLATYTQAQMPVADDEGDLIAWGEVRSSDGFHVMAYDVPAARAHDAGIDPVFVSVRGNDEKETRRYWAGLADGGTIKADLGPSGWAPLYGMVTDRFGITWILDVTAPWAG</sequence>